<name>A0ABX7VW54_9BACI</name>
<dbReference type="Gene3D" id="3.40.50.10420">
    <property type="entry name" value="NagB/RpiA/CoA transferase-like"/>
    <property type="match status" value="1"/>
</dbReference>
<keyword evidence="3 4" id="KW-0067">ATP-binding</keyword>
<evidence type="ECO:0000256" key="1">
    <source>
        <dbReference type="ARBA" id="ARBA00010638"/>
    </source>
</evidence>
<dbReference type="EMBL" id="CP046956">
    <property type="protein sequence ID" value="QTM99830.1"/>
    <property type="molecule type" value="Genomic_DNA"/>
</dbReference>
<accession>A0ABX7VW54</accession>
<dbReference type="PIRSF" id="PIRSF006806">
    <property type="entry name" value="FTHF_cligase"/>
    <property type="match status" value="1"/>
</dbReference>
<keyword evidence="5" id="KW-0436">Ligase</keyword>
<keyword evidence="4" id="KW-0460">Magnesium</keyword>
<dbReference type="PANTHER" id="PTHR23407:SF1">
    <property type="entry name" value="5-FORMYLTETRAHYDROFOLATE CYCLO-LIGASE"/>
    <property type="match status" value="1"/>
</dbReference>
<comment type="similarity">
    <text evidence="1 4">Belongs to the 5-formyltetrahydrofolate cyclo-ligase family.</text>
</comment>
<evidence type="ECO:0000256" key="4">
    <source>
        <dbReference type="RuleBase" id="RU361279"/>
    </source>
</evidence>
<evidence type="ECO:0000313" key="5">
    <source>
        <dbReference type="EMBL" id="QTM99830.1"/>
    </source>
</evidence>
<comment type="cofactor">
    <cofactor evidence="4">
        <name>Mg(2+)</name>
        <dbReference type="ChEBI" id="CHEBI:18420"/>
    </cofactor>
</comment>
<dbReference type="GO" id="GO:0030272">
    <property type="term" value="F:5-formyltetrahydrofolate cyclo-ligase activity"/>
    <property type="evidence" value="ECO:0007669"/>
    <property type="project" value="UniProtKB-EC"/>
</dbReference>
<organism evidence="5 6">
    <name type="scientific">Sediminibacillus dalangtanensis</name>
    <dbReference type="NCBI Taxonomy" id="2729421"/>
    <lineage>
        <taxon>Bacteria</taxon>
        <taxon>Bacillati</taxon>
        <taxon>Bacillota</taxon>
        <taxon>Bacilli</taxon>
        <taxon>Bacillales</taxon>
        <taxon>Bacillaceae</taxon>
        <taxon>Sediminibacillus</taxon>
    </lineage>
</organism>
<dbReference type="SUPFAM" id="SSF100950">
    <property type="entry name" value="NagB/RpiA/CoA transferase-like"/>
    <property type="match status" value="1"/>
</dbReference>
<gene>
    <name evidence="5" type="ORF">ERJ70_11285</name>
</gene>
<keyword evidence="4" id="KW-0479">Metal-binding</keyword>
<dbReference type="InterPro" id="IPR037171">
    <property type="entry name" value="NagB/RpiA_transferase-like"/>
</dbReference>
<evidence type="ECO:0000256" key="2">
    <source>
        <dbReference type="ARBA" id="ARBA00022741"/>
    </source>
</evidence>
<keyword evidence="2 4" id="KW-0547">Nucleotide-binding</keyword>
<protein>
    <recommendedName>
        <fullName evidence="4">5-formyltetrahydrofolate cyclo-ligase</fullName>
        <ecNumber evidence="4">6.3.3.2</ecNumber>
    </recommendedName>
</protein>
<keyword evidence="6" id="KW-1185">Reference proteome</keyword>
<comment type="catalytic activity">
    <reaction evidence="4">
        <text>(6S)-5-formyl-5,6,7,8-tetrahydrofolate + ATP = (6R)-5,10-methenyltetrahydrofolate + ADP + phosphate</text>
        <dbReference type="Rhea" id="RHEA:10488"/>
        <dbReference type="ChEBI" id="CHEBI:30616"/>
        <dbReference type="ChEBI" id="CHEBI:43474"/>
        <dbReference type="ChEBI" id="CHEBI:57455"/>
        <dbReference type="ChEBI" id="CHEBI:57457"/>
        <dbReference type="ChEBI" id="CHEBI:456216"/>
        <dbReference type="EC" id="6.3.3.2"/>
    </reaction>
</comment>
<dbReference type="InterPro" id="IPR002698">
    <property type="entry name" value="FTHF_cligase"/>
</dbReference>
<sequence>MKKSEWRTRAKQLLEDMPAERREMIEAKLAAHLFDSVYWKKANTIALTVSQSHEWDTRVIIEKAWKERKNVCVPKCYPKIPEIVFYHLQSYNQLECVYIDLWEPNPDVAKSISKQQIDLVIVPGLLFDRQGYRVGYGGGYYDRFLSDFSNPTLALTSNEQLIDEVPRDAYDIAVDHLITETGLIF</sequence>
<proteinExistence type="inferred from homology"/>
<dbReference type="Pfam" id="PF01812">
    <property type="entry name" value="5-FTHF_cyc-lig"/>
    <property type="match status" value="1"/>
</dbReference>
<dbReference type="PANTHER" id="PTHR23407">
    <property type="entry name" value="ATPASE INHIBITOR/5-FORMYLTETRAHYDROFOLATE CYCLO-LIGASE"/>
    <property type="match status" value="1"/>
</dbReference>
<evidence type="ECO:0000256" key="3">
    <source>
        <dbReference type="ARBA" id="ARBA00022840"/>
    </source>
</evidence>
<dbReference type="Proteomes" id="UP000665043">
    <property type="component" value="Chromosome"/>
</dbReference>
<dbReference type="NCBIfam" id="TIGR02727">
    <property type="entry name" value="MTHFS_bact"/>
    <property type="match status" value="1"/>
</dbReference>
<dbReference type="InterPro" id="IPR024185">
    <property type="entry name" value="FTHF_cligase-like_sf"/>
</dbReference>
<dbReference type="RefSeq" id="WP_209365000.1">
    <property type="nucleotide sequence ID" value="NZ_CP046956.1"/>
</dbReference>
<evidence type="ECO:0000313" key="6">
    <source>
        <dbReference type="Proteomes" id="UP000665043"/>
    </source>
</evidence>
<dbReference type="EC" id="6.3.3.2" evidence="4"/>
<reference evidence="5 6" key="1">
    <citation type="submission" date="2019-12" db="EMBL/GenBank/DDBJ databases">
        <title>The whole genome sequencing of a strain isolated from a Mars analog, Dalangtan Playa.</title>
        <authorList>
            <person name="Huang T."/>
        </authorList>
    </citation>
    <scope>NUCLEOTIDE SEQUENCE [LARGE SCALE GENOMIC DNA]</scope>
    <source>
        <strain evidence="5 6">DP4-553-S</strain>
    </source>
</reference>